<keyword evidence="4" id="KW-1185">Reference proteome</keyword>
<dbReference type="PROSITE" id="PS50084">
    <property type="entry name" value="KH_TYPE_1"/>
    <property type="match status" value="2"/>
</dbReference>
<name>A0A7D9DWC9_PARCT</name>
<keyword evidence="1" id="KW-0677">Repeat</keyword>
<evidence type="ECO:0000256" key="1">
    <source>
        <dbReference type="ARBA" id="ARBA00022737"/>
    </source>
</evidence>
<dbReference type="PANTHER" id="PTHR10627:SF69">
    <property type="entry name" value="PROTEIN BICAUDAL C"/>
    <property type="match status" value="1"/>
</dbReference>
<evidence type="ECO:0000313" key="4">
    <source>
        <dbReference type="Proteomes" id="UP001152795"/>
    </source>
</evidence>
<dbReference type="InterPro" id="IPR036612">
    <property type="entry name" value="KH_dom_type_1_sf"/>
</dbReference>
<dbReference type="Pfam" id="PF22985">
    <property type="entry name" value="KH_BICC1"/>
    <property type="match status" value="2"/>
</dbReference>
<dbReference type="CDD" id="cd22421">
    <property type="entry name" value="KH-I_BICC1_rpt2"/>
    <property type="match status" value="1"/>
</dbReference>
<dbReference type="AlphaFoldDB" id="A0A7D9DWC9"/>
<feature type="region of interest" description="Disordered" evidence="2">
    <location>
        <begin position="66"/>
        <end position="87"/>
    </location>
</feature>
<dbReference type="OrthoDB" id="271862at2759"/>
<dbReference type="InterPro" id="IPR047554">
    <property type="entry name" value="BICC1_KH-I_rpt2"/>
</dbReference>
<feature type="compositionally biased region" description="Polar residues" evidence="2">
    <location>
        <begin position="462"/>
        <end position="479"/>
    </location>
</feature>
<comment type="caution">
    <text evidence="3">The sequence shown here is derived from an EMBL/GenBank/DDBJ whole genome shotgun (WGS) entry which is preliminary data.</text>
</comment>
<dbReference type="PANTHER" id="PTHR10627">
    <property type="entry name" value="SCP160"/>
    <property type="match status" value="1"/>
</dbReference>
<dbReference type="Pfam" id="PF00013">
    <property type="entry name" value="KH_1"/>
    <property type="match status" value="2"/>
</dbReference>
<gene>
    <name evidence="3" type="ORF">PACLA_8A035984</name>
</gene>
<dbReference type="Gene3D" id="3.30.310.270">
    <property type="match status" value="2"/>
</dbReference>
<proteinExistence type="predicted"/>
<sequence length="747" mass="83708">PHIKIAGLPENIKKAKDMVAVKLESKANRVTLKMDVSHTDHSHIIGRRGQSINKVMDETNCHIHFPDSNRGSASAEKSNQVSITGQPEGVEKARARIREMSPLVICFEIPHYDSMFLPLDPTSPPIQNISQRYDVTFSTKGRTQVGLIVAVRGSQDRVSCIKDAIDCLFKQLTGSSEIPNVVQLYLDVAPQHHMFLIGESACNLRNIMLQTAAKIELPDPRAYSRHGMITVTGSVNAVIQARALLVNCLPLLLMFDLKEEEARHLQDQPEKVKQIETKFFVSITIKPKPKQSSKSVTIKSKENNAQNMYLTRLEILGNPMDPQIMQHPPPLAPPFLHSTSWFAANQTSIDFSPYSSPYTSPLASPTPHSISSIRSDSPVFHTRRTPPPTNLKCPPGFDLWGRHHRSESFNNGEYHRRTNSADNNLSKVVRDAVSEGGSPNESYDFMVPRRNSEPTSYAEAWKSSSNGSQSKAPGSSARNTPRTSPPRTSPPRSSSPRTSEILNTQQRYTFLEGTKNAGSHKLLDSHGSNPASSFDSLASVSFNMDRCMNSSPTNKFADYERKKGISTELMTKKVDQSQVRVPTDLWSGLHLSKSADFEALKKKEANCTHEKLNLSRKLNKGNLLRLPEFPWFLQNFFLGAAKEARDTQSPSVETNVKPELLDWRVRRDPSASMQVLRPRNTYKSPCNSMDCYPIARITDYICCIYVYINNLEVFLSLTKEDLKEGGFEPLGVRKKIENAIESEHRII</sequence>
<dbReference type="SUPFAM" id="SSF54791">
    <property type="entry name" value="Eukaryotic type KH-domain (KH-domain type I)"/>
    <property type="match status" value="2"/>
</dbReference>
<feature type="non-terminal residue" evidence="3">
    <location>
        <position position="1"/>
    </location>
</feature>
<dbReference type="InterPro" id="IPR004088">
    <property type="entry name" value="KH_dom_type_1"/>
</dbReference>
<feature type="region of interest" description="Disordered" evidence="2">
    <location>
        <begin position="408"/>
        <end position="501"/>
    </location>
</feature>
<organism evidence="3 4">
    <name type="scientific">Paramuricea clavata</name>
    <name type="common">Red gorgonian</name>
    <name type="synonym">Violescent sea-whip</name>
    <dbReference type="NCBI Taxonomy" id="317549"/>
    <lineage>
        <taxon>Eukaryota</taxon>
        <taxon>Metazoa</taxon>
        <taxon>Cnidaria</taxon>
        <taxon>Anthozoa</taxon>
        <taxon>Octocorallia</taxon>
        <taxon>Malacalcyonacea</taxon>
        <taxon>Plexauridae</taxon>
        <taxon>Paramuricea</taxon>
    </lineage>
</organism>
<dbReference type="SMART" id="SM00322">
    <property type="entry name" value="KH"/>
    <property type="match status" value="2"/>
</dbReference>
<feature type="compositionally biased region" description="Polar residues" evidence="2">
    <location>
        <begin position="69"/>
        <end position="85"/>
    </location>
</feature>
<dbReference type="EMBL" id="CACRXK020002430">
    <property type="protein sequence ID" value="CAB3994273.1"/>
    <property type="molecule type" value="Genomic_DNA"/>
</dbReference>
<reference evidence="3" key="1">
    <citation type="submission" date="2020-04" db="EMBL/GenBank/DDBJ databases">
        <authorList>
            <person name="Alioto T."/>
            <person name="Alioto T."/>
            <person name="Gomez Garrido J."/>
        </authorList>
    </citation>
    <scope>NUCLEOTIDE SEQUENCE</scope>
    <source>
        <strain evidence="3">A484AB</strain>
    </source>
</reference>
<protein>
    <submittedName>
        <fullName evidence="3">Bicaudal C 1, partial</fullName>
    </submittedName>
</protein>
<dbReference type="InterPro" id="IPR054727">
    <property type="entry name" value="BICC1_KH"/>
</dbReference>
<dbReference type="GO" id="GO:0005737">
    <property type="term" value="C:cytoplasm"/>
    <property type="evidence" value="ECO:0007669"/>
    <property type="project" value="TreeGrafter"/>
</dbReference>
<feature type="compositionally biased region" description="Low complexity" evidence="2">
    <location>
        <begin position="490"/>
        <end position="499"/>
    </location>
</feature>
<evidence type="ECO:0000256" key="2">
    <source>
        <dbReference type="SAM" id="MobiDB-lite"/>
    </source>
</evidence>
<accession>A0A7D9DWC9</accession>
<dbReference type="InterPro" id="IPR013761">
    <property type="entry name" value="SAM/pointed_sf"/>
</dbReference>
<dbReference type="Proteomes" id="UP001152795">
    <property type="component" value="Unassembled WGS sequence"/>
</dbReference>
<dbReference type="GO" id="GO:0003723">
    <property type="term" value="F:RNA binding"/>
    <property type="evidence" value="ECO:0007669"/>
    <property type="project" value="UniProtKB-UniRule"/>
</dbReference>
<dbReference type="InterPro" id="IPR004087">
    <property type="entry name" value="KH_dom"/>
</dbReference>
<evidence type="ECO:0000313" key="3">
    <source>
        <dbReference type="EMBL" id="CAB3994273.1"/>
    </source>
</evidence>
<dbReference type="Gene3D" id="1.10.150.50">
    <property type="entry name" value="Transcription Factor, Ets-1"/>
    <property type="match status" value="1"/>
</dbReference>